<evidence type="ECO:0000259" key="11">
    <source>
        <dbReference type="Pfam" id="PF03725"/>
    </source>
</evidence>
<reference evidence="12 13" key="1">
    <citation type="journal article" date="2015" name="Plant Cell">
        <title>Oil accumulation by the oleaginous diatom Fistulifera solaris as revealed by the genome and transcriptome.</title>
        <authorList>
            <person name="Tanaka T."/>
            <person name="Maeda Y."/>
            <person name="Veluchamy A."/>
            <person name="Tanaka M."/>
            <person name="Abida H."/>
            <person name="Marechal E."/>
            <person name="Bowler C."/>
            <person name="Muto M."/>
            <person name="Sunaga Y."/>
            <person name="Tanaka M."/>
            <person name="Yoshino T."/>
            <person name="Taniguchi T."/>
            <person name="Fukuda Y."/>
            <person name="Nemoto M."/>
            <person name="Matsumoto M."/>
            <person name="Wong P.S."/>
            <person name="Aburatani S."/>
            <person name="Fujibuchi W."/>
        </authorList>
    </citation>
    <scope>NUCLEOTIDE SEQUENCE [LARGE SCALE GENOMIC DNA]</scope>
    <source>
        <strain evidence="12 13">JPCC DA0580</strain>
    </source>
</reference>
<proteinExistence type="inferred from homology"/>
<dbReference type="GO" id="GO:0071051">
    <property type="term" value="P:poly(A)-dependent snoRNA 3'-end processing"/>
    <property type="evidence" value="ECO:0007669"/>
    <property type="project" value="TreeGrafter"/>
</dbReference>
<dbReference type="Gene3D" id="3.30.230.70">
    <property type="entry name" value="GHMP Kinase, N-terminal domain"/>
    <property type="match status" value="1"/>
</dbReference>
<evidence type="ECO:0000256" key="1">
    <source>
        <dbReference type="ARBA" id="ARBA00004123"/>
    </source>
</evidence>
<feature type="compositionally biased region" description="Basic and acidic residues" evidence="9">
    <location>
        <begin position="24"/>
        <end position="35"/>
    </location>
</feature>
<dbReference type="PANTHER" id="PTHR11953">
    <property type="entry name" value="EXOSOME COMPLEX COMPONENT"/>
    <property type="match status" value="1"/>
</dbReference>
<dbReference type="InterPro" id="IPR036345">
    <property type="entry name" value="ExoRNase_PH_dom2_sf"/>
</dbReference>
<evidence type="ECO:0000256" key="5">
    <source>
        <dbReference type="ARBA" id="ARBA00022552"/>
    </source>
</evidence>
<accession>A0A1Z5JBY0</accession>
<dbReference type="OrthoDB" id="2504340at2759"/>
<evidence type="ECO:0000256" key="8">
    <source>
        <dbReference type="ARBA" id="ARBA00023242"/>
    </source>
</evidence>
<dbReference type="Pfam" id="PF03725">
    <property type="entry name" value="RNase_PH_C"/>
    <property type="match status" value="1"/>
</dbReference>
<keyword evidence="4" id="KW-0963">Cytoplasm</keyword>
<dbReference type="InterPro" id="IPR050080">
    <property type="entry name" value="RNase_PH"/>
</dbReference>
<dbReference type="GO" id="GO:0016075">
    <property type="term" value="P:rRNA catabolic process"/>
    <property type="evidence" value="ECO:0007669"/>
    <property type="project" value="TreeGrafter"/>
</dbReference>
<dbReference type="InParanoid" id="A0A1Z5JBY0"/>
<evidence type="ECO:0000256" key="3">
    <source>
        <dbReference type="ARBA" id="ARBA00006678"/>
    </source>
</evidence>
<dbReference type="GO" id="GO:0005730">
    <property type="term" value="C:nucleolus"/>
    <property type="evidence" value="ECO:0007669"/>
    <property type="project" value="TreeGrafter"/>
</dbReference>
<evidence type="ECO:0000256" key="9">
    <source>
        <dbReference type="SAM" id="MobiDB-lite"/>
    </source>
</evidence>
<evidence type="ECO:0000256" key="7">
    <source>
        <dbReference type="ARBA" id="ARBA00022884"/>
    </source>
</evidence>
<dbReference type="InterPro" id="IPR001247">
    <property type="entry name" value="ExoRNase_PH_dom1"/>
</dbReference>
<feature type="domain" description="Exoribonuclease phosphorolytic" evidence="10">
    <location>
        <begin position="43"/>
        <end position="194"/>
    </location>
</feature>
<dbReference type="SUPFAM" id="SSF54211">
    <property type="entry name" value="Ribosomal protein S5 domain 2-like"/>
    <property type="match status" value="1"/>
</dbReference>
<dbReference type="AlphaFoldDB" id="A0A1Z5JBY0"/>
<dbReference type="InterPro" id="IPR027408">
    <property type="entry name" value="PNPase/RNase_PH_dom_sf"/>
</dbReference>
<evidence type="ECO:0000256" key="4">
    <source>
        <dbReference type="ARBA" id="ARBA00022490"/>
    </source>
</evidence>
<comment type="subcellular location">
    <subcellularLocation>
        <location evidence="2">Cytoplasm</location>
    </subcellularLocation>
    <subcellularLocation>
        <location evidence="1">Nucleus</location>
    </subcellularLocation>
</comment>
<evidence type="ECO:0000313" key="13">
    <source>
        <dbReference type="Proteomes" id="UP000198406"/>
    </source>
</evidence>
<gene>
    <name evidence="12" type="ORF">FisN_22Lu178</name>
</gene>
<keyword evidence="6" id="KW-0271">Exosome</keyword>
<evidence type="ECO:0000256" key="2">
    <source>
        <dbReference type="ARBA" id="ARBA00004496"/>
    </source>
</evidence>
<dbReference type="SUPFAM" id="SSF55666">
    <property type="entry name" value="Ribonuclease PH domain 2-like"/>
    <property type="match status" value="1"/>
</dbReference>
<name>A0A1Z5JBY0_FISSO</name>
<dbReference type="GO" id="GO:0000177">
    <property type="term" value="C:cytoplasmic exosome (RNase complex)"/>
    <property type="evidence" value="ECO:0007669"/>
    <property type="project" value="TreeGrafter"/>
</dbReference>
<dbReference type="InterPro" id="IPR015847">
    <property type="entry name" value="ExoRNase_PH_dom2"/>
</dbReference>
<keyword evidence="13" id="KW-1185">Reference proteome</keyword>
<evidence type="ECO:0000256" key="6">
    <source>
        <dbReference type="ARBA" id="ARBA00022835"/>
    </source>
</evidence>
<dbReference type="EMBL" id="BDSP01000041">
    <property type="protein sequence ID" value="GAX11475.1"/>
    <property type="molecule type" value="Genomic_DNA"/>
</dbReference>
<dbReference type="Proteomes" id="UP000198406">
    <property type="component" value="Unassembled WGS sequence"/>
</dbReference>
<keyword evidence="7" id="KW-0694">RNA-binding</keyword>
<dbReference type="GO" id="GO:0003723">
    <property type="term" value="F:RNA binding"/>
    <property type="evidence" value="ECO:0007669"/>
    <property type="project" value="UniProtKB-KW"/>
</dbReference>
<dbReference type="GO" id="GO:0000176">
    <property type="term" value="C:nuclear exosome (RNase complex)"/>
    <property type="evidence" value="ECO:0007669"/>
    <property type="project" value="TreeGrafter"/>
</dbReference>
<dbReference type="GO" id="GO:0034475">
    <property type="term" value="P:U4 snRNA 3'-end processing"/>
    <property type="evidence" value="ECO:0007669"/>
    <property type="project" value="TreeGrafter"/>
</dbReference>
<dbReference type="InterPro" id="IPR020568">
    <property type="entry name" value="Ribosomal_Su5_D2-typ_SF"/>
</dbReference>
<organism evidence="12 13">
    <name type="scientific">Fistulifera solaris</name>
    <name type="common">Oleaginous diatom</name>
    <dbReference type="NCBI Taxonomy" id="1519565"/>
    <lineage>
        <taxon>Eukaryota</taxon>
        <taxon>Sar</taxon>
        <taxon>Stramenopiles</taxon>
        <taxon>Ochrophyta</taxon>
        <taxon>Bacillariophyta</taxon>
        <taxon>Bacillariophyceae</taxon>
        <taxon>Bacillariophycidae</taxon>
        <taxon>Naviculales</taxon>
        <taxon>Naviculaceae</taxon>
        <taxon>Fistulifera</taxon>
    </lineage>
</organism>
<evidence type="ECO:0000259" key="10">
    <source>
        <dbReference type="Pfam" id="PF01138"/>
    </source>
</evidence>
<dbReference type="GO" id="GO:0071028">
    <property type="term" value="P:nuclear mRNA surveillance"/>
    <property type="evidence" value="ECO:0007669"/>
    <property type="project" value="TreeGrafter"/>
</dbReference>
<comment type="caution">
    <text evidence="12">The sequence shown here is derived from an EMBL/GenBank/DDBJ whole genome shotgun (WGS) entry which is preliminary data.</text>
</comment>
<keyword evidence="5" id="KW-0698">rRNA processing</keyword>
<keyword evidence="8" id="KW-0539">Nucleus</keyword>
<feature type="domain" description="Exoribonuclease phosphorolytic" evidence="11">
    <location>
        <begin position="198"/>
        <end position="259"/>
    </location>
</feature>
<dbReference type="Pfam" id="PF01138">
    <property type="entry name" value="RNase_PH"/>
    <property type="match status" value="1"/>
</dbReference>
<evidence type="ECO:0000313" key="12">
    <source>
        <dbReference type="EMBL" id="GAX11475.1"/>
    </source>
</evidence>
<comment type="similarity">
    <text evidence="3">Belongs to the RNase PH family.</text>
</comment>
<dbReference type="GO" id="GO:0006364">
    <property type="term" value="P:rRNA processing"/>
    <property type="evidence" value="ECO:0007669"/>
    <property type="project" value="UniProtKB-KW"/>
</dbReference>
<dbReference type="PANTHER" id="PTHR11953:SF2">
    <property type="entry name" value="EXOSOME COMPLEX COMPONENT MTR3"/>
    <property type="match status" value="1"/>
</dbReference>
<sequence length="286" mass="31297">MTKSAFKLSNCYFPLELPSSQEGGTKERHSGDGKTTRASHSLRRIHIDSQVLQSGSALVEMGHTKVICQVTSPVYASSSLLPSSVQLSMDEGTLYCQVNYLSHASYPTARILNASATPLDQSHQQFSSSRINTWRLSRESDLSARLLSALQAAVPLQQYPKCCIRVQVTVLQDDGSVLPACIAAASIALTRACVELYDLVTSCQVALQNGILLADPDLDEEESADALVTLAFLPNWKEVSLLEQSGKLSPAQTNQAIDLCRDGCRTMHRFLRDHLLQKLSESKTKD</sequence>
<feature type="region of interest" description="Disordered" evidence="9">
    <location>
        <begin position="19"/>
        <end position="40"/>
    </location>
</feature>
<protein>
    <submittedName>
        <fullName evidence="12">Exosome complex component MTR3</fullName>
    </submittedName>
</protein>